<dbReference type="PANTHER" id="PTHR43032:SF3">
    <property type="entry name" value="PROTEIN-METHIONINE-SULFOXIDE REDUCTASE CATALYTIC SUBUNIT MSRP"/>
    <property type="match status" value="1"/>
</dbReference>
<evidence type="ECO:0000259" key="1">
    <source>
        <dbReference type="Pfam" id="PF00174"/>
    </source>
</evidence>
<dbReference type="InterPro" id="IPR000572">
    <property type="entry name" value="OxRdtase_Mopterin-bd_dom"/>
</dbReference>
<dbReference type="InterPro" id="IPR036374">
    <property type="entry name" value="OxRdtase_Mopterin-bd_sf"/>
</dbReference>
<organism evidence="2 3">
    <name type="scientific">Geobacter pickeringii</name>
    <dbReference type="NCBI Taxonomy" id="345632"/>
    <lineage>
        <taxon>Bacteria</taxon>
        <taxon>Pseudomonadati</taxon>
        <taxon>Thermodesulfobacteriota</taxon>
        <taxon>Desulfuromonadia</taxon>
        <taxon>Geobacterales</taxon>
        <taxon>Geobacteraceae</taxon>
        <taxon>Geobacter</taxon>
    </lineage>
</organism>
<dbReference type="Pfam" id="PF00174">
    <property type="entry name" value="Oxidored_molyb"/>
    <property type="match status" value="1"/>
</dbReference>
<dbReference type="Gene3D" id="3.90.420.10">
    <property type="entry name" value="Oxidoreductase, molybdopterin-binding domain"/>
    <property type="match status" value="1"/>
</dbReference>
<reference evidence="2 3" key="1">
    <citation type="journal article" date="2015" name="Genome Announc.">
        <title>Complete Genome of Geobacter pickeringii G13T, a Metal-Reducing Isolate from Sedimentary Kaolin Deposits.</title>
        <authorList>
            <person name="Badalamenti J.P."/>
            <person name="Bond D.R."/>
        </authorList>
    </citation>
    <scope>NUCLEOTIDE SEQUENCE [LARGE SCALE GENOMIC DNA]</scope>
    <source>
        <strain evidence="2 3">G13</strain>
    </source>
</reference>
<dbReference type="Proteomes" id="UP000057609">
    <property type="component" value="Chromosome"/>
</dbReference>
<dbReference type="HOGENOM" id="CLU_045520_0_0_7"/>
<dbReference type="NCBIfam" id="NF003767">
    <property type="entry name" value="PRK05363.1"/>
    <property type="match status" value="1"/>
</dbReference>
<proteinExistence type="predicted"/>
<protein>
    <submittedName>
        <fullName evidence="2">Oxidoreductase</fullName>
    </submittedName>
</protein>
<accession>A0A0B5BJ23</accession>
<sequence length="326" mass="37649">MGRPPRFTLSGSELTPEEAFWNRRTFLKALGFAGLNAWPFLNACTNFAEERRELGGTLVNLKTLPARPNLRYTLDRPLTGRVEAAKYNNFYEFTSGKSVWKSVDRFLTRPWQVAVTGMVRKPRVFDVDELIRTMPLEERSYRHRCVEAWAMAVPWTGFPLAELVRRAEPLAGATHVRFLSFLRKDQAPNQGGLFSTDLWPYHEGLTLAEATNELAFLAVGVYGRELPKQHGAPIRLVTPWKYGFKGIKSIVEISFTDHQPPTFWSSLGPEEYGFWANVNPEVDHPRWSQKNERMLGTDERRPTVIFNGYGEYVAHLYRPPRREYFY</sequence>
<gene>
    <name evidence="2" type="ORF">GPICK_12430</name>
</gene>
<dbReference type="OrthoDB" id="9795587at2"/>
<keyword evidence="3" id="KW-1185">Reference proteome</keyword>
<dbReference type="KEGG" id="gpi:GPICK_12430"/>
<feature type="domain" description="Oxidoreductase molybdopterin-binding" evidence="1">
    <location>
        <begin position="108"/>
        <end position="264"/>
    </location>
</feature>
<evidence type="ECO:0000313" key="3">
    <source>
        <dbReference type="Proteomes" id="UP000057609"/>
    </source>
</evidence>
<dbReference type="PANTHER" id="PTHR43032">
    <property type="entry name" value="PROTEIN-METHIONINE-SULFOXIDE REDUCTASE"/>
    <property type="match status" value="1"/>
</dbReference>
<dbReference type="STRING" id="345632.GPICK_12430"/>
<dbReference type="SUPFAM" id="SSF56524">
    <property type="entry name" value="Oxidoreductase molybdopterin-binding domain"/>
    <property type="match status" value="1"/>
</dbReference>
<name>A0A0B5BJ23_9BACT</name>
<evidence type="ECO:0000313" key="2">
    <source>
        <dbReference type="EMBL" id="AJE04056.1"/>
    </source>
</evidence>
<dbReference type="RefSeq" id="WP_039743684.1">
    <property type="nucleotide sequence ID" value="NZ_CP009788.1"/>
</dbReference>
<dbReference type="AlphaFoldDB" id="A0A0B5BJ23"/>
<dbReference type="EMBL" id="CP009788">
    <property type="protein sequence ID" value="AJE04056.1"/>
    <property type="molecule type" value="Genomic_DNA"/>
</dbReference>